<dbReference type="RefSeq" id="WP_073341151.1">
    <property type="nucleotide sequence ID" value="NZ_FQVH01000001.1"/>
</dbReference>
<protein>
    <recommendedName>
        <fullName evidence="3">DUF458 domain-containing protein</fullName>
    </recommendedName>
</protein>
<dbReference type="Proteomes" id="UP000184088">
    <property type="component" value="Unassembled WGS sequence"/>
</dbReference>
<dbReference type="OrthoDB" id="37369at2"/>
<dbReference type="PANTHER" id="PTHR39961">
    <property type="entry name" value="HYPOTHETICAL CYTOSOLIC PROTEIN"/>
    <property type="match status" value="1"/>
</dbReference>
<proteinExistence type="predicted"/>
<evidence type="ECO:0008006" key="3">
    <source>
        <dbReference type="Google" id="ProtNLM"/>
    </source>
</evidence>
<evidence type="ECO:0000313" key="1">
    <source>
        <dbReference type="EMBL" id="SHE35655.1"/>
    </source>
</evidence>
<dbReference type="EMBL" id="FQVH01000001">
    <property type="protein sequence ID" value="SHE35655.1"/>
    <property type="molecule type" value="Genomic_DNA"/>
</dbReference>
<dbReference type="PANTHER" id="PTHR39961:SF1">
    <property type="entry name" value="DUF458 DOMAIN-CONTAINING PROTEIN"/>
    <property type="match status" value="1"/>
</dbReference>
<sequence>MQFINPTKGRMNLEQLCDDIIEFVNEDENSEYKLIIGTDSQSSSKVCFVTAIIIYRKGKGARYYYRRFFSKKMNSLRQRIVMEATYSLDVANQIYEIISKKGYDYMDIEIHLDVGENGKTRDILKEVVNMVAGCGFLPHVKPDAYGASKVADKYSKYAI</sequence>
<keyword evidence="2" id="KW-1185">Reference proteome</keyword>
<dbReference type="Pfam" id="PF04308">
    <property type="entry name" value="RNaseH_like"/>
    <property type="match status" value="1"/>
</dbReference>
<organism evidence="1 2">
    <name type="scientific">Caldanaerobius fijiensis DSM 17918</name>
    <dbReference type="NCBI Taxonomy" id="1121256"/>
    <lineage>
        <taxon>Bacteria</taxon>
        <taxon>Bacillati</taxon>
        <taxon>Bacillota</taxon>
        <taxon>Clostridia</taxon>
        <taxon>Thermoanaerobacterales</taxon>
        <taxon>Thermoanaerobacteraceae</taxon>
        <taxon>Caldanaerobius</taxon>
    </lineage>
</organism>
<evidence type="ECO:0000313" key="2">
    <source>
        <dbReference type="Proteomes" id="UP000184088"/>
    </source>
</evidence>
<gene>
    <name evidence="1" type="ORF">SAMN02746089_00127</name>
</gene>
<dbReference type="InterPro" id="IPR007405">
    <property type="entry name" value="Phage_KVP40_Orf299"/>
</dbReference>
<reference evidence="1 2" key="1">
    <citation type="submission" date="2016-11" db="EMBL/GenBank/DDBJ databases">
        <authorList>
            <person name="Jaros S."/>
            <person name="Januszkiewicz K."/>
            <person name="Wedrychowicz H."/>
        </authorList>
    </citation>
    <scope>NUCLEOTIDE SEQUENCE [LARGE SCALE GENOMIC DNA]</scope>
    <source>
        <strain evidence="1 2">DSM 17918</strain>
    </source>
</reference>
<accession>A0A1M4SU13</accession>
<name>A0A1M4SU13_9THEO</name>
<dbReference type="STRING" id="1121256.SAMN02746089_00127"/>
<dbReference type="AlphaFoldDB" id="A0A1M4SU13"/>